<comment type="caution">
    <text evidence="1">The sequence shown here is derived from an EMBL/GenBank/DDBJ whole genome shotgun (WGS) entry which is preliminary data.</text>
</comment>
<proteinExistence type="predicted"/>
<dbReference type="EMBL" id="BSXW01001272">
    <property type="protein sequence ID" value="GMF35343.1"/>
    <property type="molecule type" value="Genomic_DNA"/>
</dbReference>
<sequence length="190" mass="21111">MLKCGQVDRAGRESKLLHDRIGTELNALAHAIAGGHDEFLLNLEGFTWKLVRAFAEAVNRNQTTLAKRMLGAYSADENIFIRLVREGYTDAVKYLHEKTFKDRKIVSTAFVAAAIHGNTAPGGIHLDTVQYLYNERRASAEAINKAFEATSSIDIIQLLYEKEHISAIQSSQLSRMQAKHTVTAPTNAKL</sequence>
<name>A0A9W7CLG7_9STRA</name>
<protein>
    <submittedName>
        <fullName evidence="1">Unnamed protein product</fullName>
    </submittedName>
</protein>
<evidence type="ECO:0000313" key="2">
    <source>
        <dbReference type="Proteomes" id="UP001165083"/>
    </source>
</evidence>
<accession>A0A9W7CLG7</accession>
<reference evidence="1" key="1">
    <citation type="submission" date="2023-04" db="EMBL/GenBank/DDBJ databases">
        <title>Phytophthora lilii NBRC 32176.</title>
        <authorList>
            <person name="Ichikawa N."/>
            <person name="Sato H."/>
            <person name="Tonouchi N."/>
        </authorList>
    </citation>
    <scope>NUCLEOTIDE SEQUENCE</scope>
    <source>
        <strain evidence="1">NBRC 32176</strain>
    </source>
</reference>
<dbReference type="AlphaFoldDB" id="A0A9W7CLG7"/>
<gene>
    <name evidence="1" type="ORF">Plil01_001502200</name>
</gene>
<organism evidence="1 2">
    <name type="scientific">Phytophthora lilii</name>
    <dbReference type="NCBI Taxonomy" id="2077276"/>
    <lineage>
        <taxon>Eukaryota</taxon>
        <taxon>Sar</taxon>
        <taxon>Stramenopiles</taxon>
        <taxon>Oomycota</taxon>
        <taxon>Peronosporomycetes</taxon>
        <taxon>Peronosporales</taxon>
        <taxon>Peronosporaceae</taxon>
        <taxon>Phytophthora</taxon>
    </lineage>
</organism>
<keyword evidence="2" id="KW-1185">Reference proteome</keyword>
<evidence type="ECO:0000313" key="1">
    <source>
        <dbReference type="EMBL" id="GMF35343.1"/>
    </source>
</evidence>
<dbReference type="Proteomes" id="UP001165083">
    <property type="component" value="Unassembled WGS sequence"/>
</dbReference>